<sequence>MRSVRFGKIF</sequence>
<name>A0A0A9EBF4_ARUDO</name>
<reference evidence="1" key="2">
    <citation type="journal article" date="2015" name="Data Brief">
        <title>Shoot transcriptome of the giant reed, Arundo donax.</title>
        <authorList>
            <person name="Barrero R.A."/>
            <person name="Guerrero F.D."/>
            <person name="Moolhuijzen P."/>
            <person name="Goolsby J.A."/>
            <person name="Tidwell J."/>
            <person name="Bellgard S.E."/>
            <person name="Bellgard M.I."/>
        </authorList>
    </citation>
    <scope>NUCLEOTIDE SEQUENCE</scope>
    <source>
        <tissue evidence="1">Shoot tissue taken approximately 20 cm above the soil surface</tissue>
    </source>
</reference>
<evidence type="ECO:0000313" key="1">
    <source>
        <dbReference type="EMBL" id="JAD97381.1"/>
    </source>
</evidence>
<protein>
    <submittedName>
        <fullName evidence="1">Uncharacterized protein</fullName>
    </submittedName>
</protein>
<organism evidence="1">
    <name type="scientific">Arundo donax</name>
    <name type="common">Giant reed</name>
    <name type="synonym">Donax arundinaceus</name>
    <dbReference type="NCBI Taxonomy" id="35708"/>
    <lineage>
        <taxon>Eukaryota</taxon>
        <taxon>Viridiplantae</taxon>
        <taxon>Streptophyta</taxon>
        <taxon>Embryophyta</taxon>
        <taxon>Tracheophyta</taxon>
        <taxon>Spermatophyta</taxon>
        <taxon>Magnoliopsida</taxon>
        <taxon>Liliopsida</taxon>
        <taxon>Poales</taxon>
        <taxon>Poaceae</taxon>
        <taxon>PACMAD clade</taxon>
        <taxon>Arundinoideae</taxon>
        <taxon>Arundineae</taxon>
        <taxon>Arundo</taxon>
    </lineage>
</organism>
<accession>A0A0A9EBF4</accession>
<dbReference type="EMBL" id="GBRH01200514">
    <property type="protein sequence ID" value="JAD97381.1"/>
    <property type="molecule type" value="Transcribed_RNA"/>
</dbReference>
<proteinExistence type="predicted"/>
<reference evidence="1" key="1">
    <citation type="submission" date="2014-09" db="EMBL/GenBank/DDBJ databases">
        <authorList>
            <person name="Magalhaes I.L.F."/>
            <person name="Oliveira U."/>
            <person name="Santos F.R."/>
            <person name="Vidigal T.H.D.A."/>
            <person name="Brescovit A.D."/>
            <person name="Santos A.J."/>
        </authorList>
    </citation>
    <scope>NUCLEOTIDE SEQUENCE</scope>
    <source>
        <tissue evidence="1">Shoot tissue taken approximately 20 cm above the soil surface</tissue>
    </source>
</reference>